<organism evidence="3">
    <name type="scientific">Vannella robusta</name>
    <dbReference type="NCBI Taxonomy" id="1487602"/>
    <lineage>
        <taxon>Eukaryota</taxon>
        <taxon>Amoebozoa</taxon>
        <taxon>Discosea</taxon>
        <taxon>Flabellinia</taxon>
        <taxon>Vannellidae</taxon>
        <taxon>Vannella</taxon>
    </lineage>
</organism>
<feature type="transmembrane region" description="Helical" evidence="2">
    <location>
        <begin position="145"/>
        <end position="169"/>
    </location>
</feature>
<evidence type="ECO:0000313" key="3">
    <source>
        <dbReference type="EMBL" id="CAE2206619.1"/>
    </source>
</evidence>
<protein>
    <submittedName>
        <fullName evidence="3">Uncharacterized protein</fullName>
    </submittedName>
</protein>
<dbReference type="AlphaFoldDB" id="A0A7S4HQV3"/>
<dbReference type="EMBL" id="HBKP01004929">
    <property type="protein sequence ID" value="CAE2206619.1"/>
    <property type="molecule type" value="Transcribed_RNA"/>
</dbReference>
<evidence type="ECO:0000256" key="2">
    <source>
        <dbReference type="SAM" id="Phobius"/>
    </source>
</evidence>
<proteinExistence type="predicted"/>
<name>A0A7S4HQV3_9EUKA</name>
<feature type="compositionally biased region" description="Low complexity" evidence="1">
    <location>
        <begin position="79"/>
        <end position="89"/>
    </location>
</feature>
<keyword evidence="2" id="KW-0472">Membrane</keyword>
<gene>
    <name evidence="3" type="ORF">VSP0166_LOCUS3550</name>
</gene>
<feature type="region of interest" description="Disordered" evidence="1">
    <location>
        <begin position="1"/>
        <end position="89"/>
    </location>
</feature>
<keyword evidence="2" id="KW-0812">Transmembrane</keyword>
<feature type="compositionally biased region" description="Basic and acidic residues" evidence="1">
    <location>
        <begin position="42"/>
        <end position="62"/>
    </location>
</feature>
<sequence>MAAPPPYEDYSAPPAFNDLPTYDAGVHSGYSNGGSSSGINLGKKDNDVDLRDTSPPPFEDHNPGYADVPPPAFDGGNRQPQQQQQGYQQTTVVVANSGSSAMLFHLISITCALLSLFIFPLFELIPMIMICFVRDDLKNSRDQMLLHQLDLIITLLVCLIWLILIIIIAVFTFGIGLILLVFIIPFFFVIIALQETMPSNTLY</sequence>
<evidence type="ECO:0000256" key="1">
    <source>
        <dbReference type="SAM" id="MobiDB-lite"/>
    </source>
</evidence>
<feature type="transmembrane region" description="Helical" evidence="2">
    <location>
        <begin position="175"/>
        <end position="193"/>
    </location>
</feature>
<accession>A0A7S4HQV3</accession>
<reference evidence="3" key="1">
    <citation type="submission" date="2021-01" db="EMBL/GenBank/DDBJ databases">
        <authorList>
            <person name="Corre E."/>
            <person name="Pelletier E."/>
            <person name="Niang G."/>
            <person name="Scheremetjew M."/>
            <person name="Finn R."/>
            <person name="Kale V."/>
            <person name="Holt S."/>
            <person name="Cochrane G."/>
            <person name="Meng A."/>
            <person name="Brown T."/>
            <person name="Cohen L."/>
        </authorList>
    </citation>
    <scope>NUCLEOTIDE SEQUENCE</scope>
    <source>
        <strain evidence="3">DIVA3 518/3/11/1/6</strain>
    </source>
</reference>
<feature type="transmembrane region" description="Helical" evidence="2">
    <location>
        <begin position="103"/>
        <end position="133"/>
    </location>
</feature>
<keyword evidence="2" id="KW-1133">Transmembrane helix</keyword>